<dbReference type="Proteomes" id="UP000269974">
    <property type="component" value="Unassembled WGS sequence"/>
</dbReference>
<protein>
    <submittedName>
        <fullName evidence="1">Uncharacterized protein</fullName>
    </submittedName>
</protein>
<proteinExistence type="predicted"/>
<name>A0A7Z8YA71_9ACTO</name>
<evidence type="ECO:0000313" key="2">
    <source>
        <dbReference type="Proteomes" id="UP000269974"/>
    </source>
</evidence>
<accession>A0A7Z8YA71</accession>
<gene>
    <name evidence="1" type="ORF">NCTC10327_01762</name>
</gene>
<reference evidence="1 2" key="1">
    <citation type="submission" date="2018-11" db="EMBL/GenBank/DDBJ databases">
        <authorList>
            <consortium name="Pathogen Informatics"/>
        </authorList>
    </citation>
    <scope>NUCLEOTIDE SEQUENCE [LARGE SCALE GENOMIC DNA]</scope>
    <source>
        <strain evidence="1 2">NCTC10327</strain>
    </source>
</reference>
<sequence>MVDVQLRLHDEPLRTCTPVYEHGPYPWLHPGPADVGKNVGIGGGEVSSWLVADLESLFDCVKERGQALSDYVFSYSLGEIAEMLDRAGYGELEEDNPESHWRKRGDAGRCKIVAGVAEIRMPSPWYLGDFRFQVRIYYSEPEFEEILVSLGLEGKLEDEPSWKEQQNDAIRVAQGRGDDWAERYLRE</sequence>
<organism evidence="1 2">
    <name type="scientific">Actinobaculum suis</name>
    <dbReference type="NCBI Taxonomy" id="1657"/>
    <lineage>
        <taxon>Bacteria</taxon>
        <taxon>Bacillati</taxon>
        <taxon>Actinomycetota</taxon>
        <taxon>Actinomycetes</taxon>
        <taxon>Actinomycetales</taxon>
        <taxon>Actinomycetaceae</taxon>
        <taxon>Actinobaculum</taxon>
    </lineage>
</organism>
<dbReference type="EMBL" id="UYIO01000001">
    <property type="protein sequence ID" value="VDG77142.1"/>
    <property type="molecule type" value="Genomic_DNA"/>
</dbReference>
<comment type="caution">
    <text evidence="1">The sequence shown here is derived from an EMBL/GenBank/DDBJ whole genome shotgun (WGS) entry which is preliminary data.</text>
</comment>
<evidence type="ECO:0000313" key="1">
    <source>
        <dbReference type="EMBL" id="VDG77142.1"/>
    </source>
</evidence>
<dbReference type="AlphaFoldDB" id="A0A7Z8YA71"/>